<accession>A0A915K1G1</accession>
<keyword evidence="1" id="KW-1185">Reference proteome</keyword>
<evidence type="ECO:0000313" key="2">
    <source>
        <dbReference type="WBParaSite" id="nRc.2.0.1.t32055-RA"/>
    </source>
</evidence>
<organism evidence="1 2">
    <name type="scientific">Romanomermis culicivorax</name>
    <name type="common">Nematode worm</name>
    <dbReference type="NCBI Taxonomy" id="13658"/>
    <lineage>
        <taxon>Eukaryota</taxon>
        <taxon>Metazoa</taxon>
        <taxon>Ecdysozoa</taxon>
        <taxon>Nematoda</taxon>
        <taxon>Enoplea</taxon>
        <taxon>Dorylaimia</taxon>
        <taxon>Mermithida</taxon>
        <taxon>Mermithoidea</taxon>
        <taxon>Mermithidae</taxon>
        <taxon>Romanomermis</taxon>
    </lineage>
</organism>
<sequence>MSLNEDNNMNRIITENFDLLKFALACKNQPRSQMACREEMKTPCQQFFYTAKKCGRKKPNLDCFVIEEMFVRQTCTAWKFCWESARRGGMGVSAFAQERGFDIELTKFGEEFRHLGIRFDQVGQGIPTNTAKTVHIMELEISEINDPQKFLKKKEYDSRRLSPIPMIQSATGLLNWALL</sequence>
<evidence type="ECO:0000313" key="1">
    <source>
        <dbReference type="Proteomes" id="UP000887565"/>
    </source>
</evidence>
<dbReference type="AlphaFoldDB" id="A0A915K1G1"/>
<protein>
    <submittedName>
        <fullName evidence="2">Uncharacterized protein</fullName>
    </submittedName>
</protein>
<reference evidence="2" key="1">
    <citation type="submission" date="2022-11" db="UniProtKB">
        <authorList>
            <consortium name="WormBaseParasite"/>
        </authorList>
    </citation>
    <scope>IDENTIFICATION</scope>
</reference>
<dbReference type="Proteomes" id="UP000887565">
    <property type="component" value="Unplaced"/>
</dbReference>
<name>A0A915K1G1_ROMCU</name>
<proteinExistence type="predicted"/>
<dbReference type="WBParaSite" id="nRc.2.0.1.t32055-RA">
    <property type="protein sequence ID" value="nRc.2.0.1.t32055-RA"/>
    <property type="gene ID" value="nRc.2.0.1.g32055"/>
</dbReference>